<evidence type="ECO:0000256" key="1">
    <source>
        <dbReference type="ARBA" id="ARBA00008987"/>
    </source>
</evidence>
<proteinExistence type="inferred from homology"/>
<evidence type="ECO:0000256" key="3">
    <source>
        <dbReference type="PIRNR" id="PIRNR000077"/>
    </source>
</evidence>
<keyword evidence="7" id="KW-1185">Reference proteome</keyword>
<reference evidence="6" key="1">
    <citation type="submission" date="2021-09" db="EMBL/GenBank/DDBJ databases">
        <title>A high-quality genome of the endoparasitic fungus Hirsutella rhossiliensis with a comparison of Hirsutella genomes reveals transposable elements contributing to genome size variation.</title>
        <authorList>
            <person name="Lin R."/>
            <person name="Jiao Y."/>
            <person name="Sun X."/>
            <person name="Ling J."/>
            <person name="Xie B."/>
            <person name="Cheng X."/>
        </authorList>
    </citation>
    <scope>NUCLEOTIDE SEQUENCE</scope>
    <source>
        <strain evidence="6">HR02</strain>
    </source>
</reference>
<dbReference type="Gene3D" id="3.40.30.10">
    <property type="entry name" value="Glutaredoxin"/>
    <property type="match status" value="1"/>
</dbReference>
<dbReference type="Proteomes" id="UP000824596">
    <property type="component" value="Unassembled WGS sequence"/>
</dbReference>
<dbReference type="Pfam" id="PF00085">
    <property type="entry name" value="Thioredoxin"/>
    <property type="match status" value="1"/>
</dbReference>
<dbReference type="SUPFAM" id="SSF52833">
    <property type="entry name" value="Thioredoxin-like"/>
    <property type="match status" value="1"/>
</dbReference>
<evidence type="ECO:0000259" key="5">
    <source>
        <dbReference type="PROSITE" id="PS51352"/>
    </source>
</evidence>
<dbReference type="InterPro" id="IPR013766">
    <property type="entry name" value="Thioredoxin_domain"/>
</dbReference>
<dbReference type="InterPro" id="IPR036249">
    <property type="entry name" value="Thioredoxin-like_sf"/>
</dbReference>
<dbReference type="OrthoDB" id="10263751at2759"/>
<dbReference type="PRINTS" id="PR00421">
    <property type="entry name" value="THIOREDOXIN"/>
</dbReference>
<evidence type="ECO:0000256" key="4">
    <source>
        <dbReference type="PIRSR" id="PIRSR000077-4"/>
    </source>
</evidence>
<dbReference type="GO" id="GO:0015035">
    <property type="term" value="F:protein-disulfide reductase activity"/>
    <property type="evidence" value="ECO:0007669"/>
    <property type="project" value="InterPro"/>
</dbReference>
<dbReference type="InterPro" id="IPR005746">
    <property type="entry name" value="Thioredoxin"/>
</dbReference>
<protein>
    <recommendedName>
        <fullName evidence="3">Thioredoxin</fullName>
    </recommendedName>
</protein>
<accession>A0A9P8SFZ0</accession>
<dbReference type="FunFam" id="3.40.30.10:FF:000245">
    <property type="entry name" value="Thioredoxin"/>
    <property type="match status" value="1"/>
</dbReference>
<sequence>MSAEAPNVTKITSKAQFDELIKQNPRVAVQAHAEWCGPCKAISPVFDKLSTSATGVTFARFDTDDVPDLSQEFGIRSIPAFFFFKDGNKESNIAGANPKALQEAVSSLSK</sequence>
<evidence type="ECO:0000313" key="7">
    <source>
        <dbReference type="Proteomes" id="UP000824596"/>
    </source>
</evidence>
<feature type="disulfide bond" description="Redox-active" evidence="4">
    <location>
        <begin position="36"/>
        <end position="39"/>
    </location>
</feature>
<dbReference type="PIRSF" id="PIRSF000077">
    <property type="entry name" value="Thioredoxin"/>
    <property type="match status" value="1"/>
</dbReference>
<evidence type="ECO:0000256" key="2">
    <source>
        <dbReference type="ARBA" id="ARBA00023157"/>
    </source>
</evidence>
<dbReference type="EMBL" id="JAIZPD010000008">
    <property type="protein sequence ID" value="KAH0961428.1"/>
    <property type="molecule type" value="Genomic_DNA"/>
</dbReference>
<dbReference type="PROSITE" id="PS51352">
    <property type="entry name" value="THIOREDOXIN_2"/>
    <property type="match status" value="1"/>
</dbReference>
<feature type="domain" description="Thioredoxin" evidence="5">
    <location>
        <begin position="1"/>
        <end position="110"/>
    </location>
</feature>
<dbReference type="GeneID" id="68356635"/>
<comment type="similarity">
    <text evidence="1 3">Belongs to the thioredoxin family.</text>
</comment>
<dbReference type="CDD" id="cd02947">
    <property type="entry name" value="TRX_family"/>
    <property type="match status" value="1"/>
</dbReference>
<gene>
    <name evidence="6" type="ORF">HRG_07506</name>
</gene>
<organism evidence="6 7">
    <name type="scientific">Hirsutella rhossiliensis</name>
    <dbReference type="NCBI Taxonomy" id="111463"/>
    <lineage>
        <taxon>Eukaryota</taxon>
        <taxon>Fungi</taxon>
        <taxon>Dikarya</taxon>
        <taxon>Ascomycota</taxon>
        <taxon>Pezizomycotina</taxon>
        <taxon>Sordariomycetes</taxon>
        <taxon>Hypocreomycetidae</taxon>
        <taxon>Hypocreales</taxon>
        <taxon>Ophiocordycipitaceae</taxon>
        <taxon>Hirsutella</taxon>
    </lineage>
</organism>
<keyword evidence="2 4" id="KW-1015">Disulfide bond</keyword>
<dbReference type="RefSeq" id="XP_044718941.1">
    <property type="nucleotide sequence ID" value="XM_044865977.1"/>
</dbReference>
<keyword evidence="4" id="KW-0676">Redox-active center</keyword>
<dbReference type="AlphaFoldDB" id="A0A9P8SFZ0"/>
<name>A0A9P8SFZ0_9HYPO</name>
<evidence type="ECO:0000313" key="6">
    <source>
        <dbReference type="EMBL" id="KAH0961428.1"/>
    </source>
</evidence>
<comment type="caution">
    <text evidence="6">The sequence shown here is derived from an EMBL/GenBank/DDBJ whole genome shotgun (WGS) entry which is preliminary data.</text>
</comment>
<dbReference type="PANTHER" id="PTHR46115">
    <property type="entry name" value="THIOREDOXIN-LIKE PROTEIN 1"/>
    <property type="match status" value="1"/>
</dbReference>